<keyword evidence="5" id="KW-1185">Reference proteome</keyword>
<dbReference type="EC" id="5.6.2.3" evidence="1"/>
<evidence type="ECO:0000256" key="1">
    <source>
        <dbReference type="RuleBase" id="RU363044"/>
    </source>
</evidence>
<keyword evidence="1" id="KW-0347">Helicase</keyword>
<keyword evidence="1" id="KW-0233">DNA recombination</keyword>
<dbReference type="InterPro" id="IPR027417">
    <property type="entry name" value="P-loop_NTPase"/>
</dbReference>
<reference evidence="4 5" key="1">
    <citation type="submission" date="2013-12" db="EMBL/GenBank/DDBJ databases">
        <title>Draft genome of the parsitic nematode Ancylostoma duodenale.</title>
        <authorList>
            <person name="Mitreva M."/>
        </authorList>
    </citation>
    <scope>NUCLEOTIDE SEQUENCE [LARGE SCALE GENOMIC DNA]</scope>
    <source>
        <strain evidence="4 5">Zhejiang</strain>
    </source>
</reference>
<gene>
    <name evidence="4" type="ORF">ANCDUO_20103</name>
</gene>
<dbReference type="PANTHER" id="PTHR10492:SF57">
    <property type="entry name" value="ATP-DEPENDENT DNA HELICASE"/>
    <property type="match status" value="1"/>
</dbReference>
<dbReference type="PANTHER" id="PTHR10492">
    <property type="match status" value="1"/>
</dbReference>
<dbReference type="InterPro" id="IPR049163">
    <property type="entry name" value="Pif1-like_2B_dom"/>
</dbReference>
<dbReference type="InterPro" id="IPR010285">
    <property type="entry name" value="DNA_helicase_pif1-like_DEAD"/>
</dbReference>
<keyword evidence="1" id="KW-0067">ATP-binding</keyword>
<dbReference type="GO" id="GO:0016887">
    <property type="term" value="F:ATP hydrolysis activity"/>
    <property type="evidence" value="ECO:0007669"/>
    <property type="project" value="RHEA"/>
</dbReference>
<dbReference type="Pfam" id="PF21530">
    <property type="entry name" value="Pif1_2B_dom"/>
    <property type="match status" value="1"/>
</dbReference>
<comment type="cofactor">
    <cofactor evidence="1">
        <name>Mg(2+)</name>
        <dbReference type="ChEBI" id="CHEBI:18420"/>
    </cofactor>
</comment>
<dbReference type="GO" id="GO:0006310">
    <property type="term" value="P:DNA recombination"/>
    <property type="evidence" value="ECO:0007669"/>
    <property type="project" value="UniProtKB-KW"/>
</dbReference>
<dbReference type="AlphaFoldDB" id="A0A0C2FY99"/>
<name>A0A0C2FY99_9BILA</name>
<organism evidence="4 5">
    <name type="scientific">Ancylostoma duodenale</name>
    <dbReference type="NCBI Taxonomy" id="51022"/>
    <lineage>
        <taxon>Eukaryota</taxon>
        <taxon>Metazoa</taxon>
        <taxon>Ecdysozoa</taxon>
        <taxon>Nematoda</taxon>
        <taxon>Chromadorea</taxon>
        <taxon>Rhabditida</taxon>
        <taxon>Rhabditina</taxon>
        <taxon>Rhabditomorpha</taxon>
        <taxon>Strongyloidea</taxon>
        <taxon>Ancylostomatidae</taxon>
        <taxon>Ancylostomatinae</taxon>
        <taxon>Ancylostoma</taxon>
    </lineage>
</organism>
<evidence type="ECO:0000313" key="4">
    <source>
        <dbReference type="EMBL" id="KIH49821.1"/>
    </source>
</evidence>
<feature type="domain" description="DNA helicase Pif1-like DEAD-box helicase" evidence="2">
    <location>
        <begin position="5"/>
        <end position="129"/>
    </location>
</feature>
<dbReference type="FunFam" id="3.40.50.300:FF:002884">
    <property type="entry name" value="ATP-dependent DNA helicase"/>
    <property type="match status" value="1"/>
</dbReference>
<dbReference type="Pfam" id="PF05970">
    <property type="entry name" value="PIF1"/>
    <property type="match status" value="1"/>
</dbReference>
<evidence type="ECO:0000313" key="5">
    <source>
        <dbReference type="Proteomes" id="UP000054047"/>
    </source>
</evidence>
<comment type="catalytic activity">
    <reaction evidence="1">
        <text>ATP + H2O = ADP + phosphate + H(+)</text>
        <dbReference type="Rhea" id="RHEA:13065"/>
        <dbReference type="ChEBI" id="CHEBI:15377"/>
        <dbReference type="ChEBI" id="CHEBI:15378"/>
        <dbReference type="ChEBI" id="CHEBI:30616"/>
        <dbReference type="ChEBI" id="CHEBI:43474"/>
        <dbReference type="ChEBI" id="CHEBI:456216"/>
        <dbReference type="EC" id="5.6.2.3"/>
    </reaction>
</comment>
<dbReference type="GO" id="GO:0000723">
    <property type="term" value="P:telomere maintenance"/>
    <property type="evidence" value="ECO:0007669"/>
    <property type="project" value="InterPro"/>
</dbReference>
<dbReference type="GO" id="GO:0006281">
    <property type="term" value="P:DNA repair"/>
    <property type="evidence" value="ECO:0007669"/>
    <property type="project" value="UniProtKB-KW"/>
</dbReference>
<dbReference type="SUPFAM" id="SSF52540">
    <property type="entry name" value="P-loop containing nucleoside triphosphate hydrolases"/>
    <property type="match status" value="1"/>
</dbReference>
<dbReference type="Proteomes" id="UP000054047">
    <property type="component" value="Unassembled WGS sequence"/>
</dbReference>
<proteinExistence type="inferred from homology"/>
<evidence type="ECO:0000259" key="2">
    <source>
        <dbReference type="Pfam" id="PF05970"/>
    </source>
</evidence>
<accession>A0A0C2FY99</accession>
<keyword evidence="1" id="KW-0227">DNA damage</keyword>
<keyword evidence="1" id="KW-0378">Hydrolase</keyword>
<dbReference type="Gene3D" id="3.40.50.300">
    <property type="entry name" value="P-loop containing nucleotide triphosphate hydrolases"/>
    <property type="match status" value="2"/>
</dbReference>
<protein>
    <recommendedName>
        <fullName evidence="1">ATP-dependent DNA helicase</fullName>
        <ecNumber evidence="1">5.6.2.3</ecNumber>
    </recommendedName>
</protein>
<comment type="similarity">
    <text evidence="1">Belongs to the helicase family.</text>
</comment>
<dbReference type="CDD" id="cd18809">
    <property type="entry name" value="SF1_C_RecD"/>
    <property type="match status" value="1"/>
</dbReference>
<keyword evidence="1" id="KW-0234">DNA repair</keyword>
<dbReference type="EMBL" id="KN751807">
    <property type="protein sequence ID" value="KIH49821.1"/>
    <property type="molecule type" value="Genomic_DNA"/>
</dbReference>
<feature type="domain" description="DNA helicase Pif1-like 2B" evidence="3">
    <location>
        <begin position="211"/>
        <end position="257"/>
    </location>
</feature>
<dbReference type="GO" id="GO:0005524">
    <property type="term" value="F:ATP binding"/>
    <property type="evidence" value="ECO:0007669"/>
    <property type="project" value="UniProtKB-KW"/>
</dbReference>
<dbReference type="OrthoDB" id="10056572at2759"/>
<sequence>MQSGNRDCMLRREDRDALSLKAADVIIWDEISMVPKYSLEAVDLLLQDLMCTRINFGGKTVVLGGDFRQVLPIIKRGRDSDMVDACVKNSHLWRSFYIHSLSTNLRAAESGSSWCNFLLDVGNGTAEEDAHGRIALPSDIISKGNLIDEVFGELIIDTDTLSESAILAPRNSDVHYVNENALMRLPGCVHEYTSIDDIISDEHGEHDYSSEFLNSLAPAELPPNKLRLKENCIVMLLRNLDVANGLCNGTRLVATHFARFVLGCRIATGAHAGKFVLIPRIDNYTDQGVPFRLRRRQFPARLAFAMTINKAQGQSLTNVGVYLQTDVFSHGQLYVALSRARRQEGVKVQMAGERVKNIVIKAVLG</sequence>
<evidence type="ECO:0000259" key="3">
    <source>
        <dbReference type="Pfam" id="PF21530"/>
    </source>
</evidence>
<dbReference type="GO" id="GO:0043139">
    <property type="term" value="F:5'-3' DNA helicase activity"/>
    <property type="evidence" value="ECO:0007669"/>
    <property type="project" value="UniProtKB-EC"/>
</dbReference>
<keyword evidence="1" id="KW-0547">Nucleotide-binding</keyword>